<dbReference type="EMBL" id="MU859370">
    <property type="protein sequence ID" value="KAK3947330.1"/>
    <property type="molecule type" value="Genomic_DNA"/>
</dbReference>
<keyword evidence="1" id="KW-0732">Signal</keyword>
<dbReference type="Proteomes" id="UP001303222">
    <property type="component" value="Unassembled WGS sequence"/>
</dbReference>
<keyword evidence="3" id="KW-1185">Reference proteome</keyword>
<feature type="chain" id="PRO_5043050353" evidence="1">
    <location>
        <begin position="21"/>
        <end position="90"/>
    </location>
</feature>
<sequence length="90" mass="9956">MAHMAISLFCLSCLPGRTFSEMRPQDTYLDTLRGLGSEAEGMGPCRTSTEPQVMDLMAATEIASRDHQSVEKPRFTRAPEIGTMVRLHKG</sequence>
<evidence type="ECO:0000313" key="3">
    <source>
        <dbReference type="Proteomes" id="UP001303222"/>
    </source>
</evidence>
<dbReference type="AlphaFoldDB" id="A0AAN6SBA5"/>
<proteinExistence type="predicted"/>
<gene>
    <name evidence="2" type="ORF">QBC32DRAFT_354714</name>
</gene>
<reference evidence="2" key="1">
    <citation type="journal article" date="2023" name="Mol. Phylogenet. Evol.">
        <title>Genome-scale phylogeny and comparative genomics of the fungal order Sordariales.</title>
        <authorList>
            <person name="Hensen N."/>
            <person name="Bonometti L."/>
            <person name="Westerberg I."/>
            <person name="Brannstrom I.O."/>
            <person name="Guillou S."/>
            <person name="Cros-Aarteil S."/>
            <person name="Calhoun S."/>
            <person name="Haridas S."/>
            <person name="Kuo A."/>
            <person name="Mondo S."/>
            <person name="Pangilinan J."/>
            <person name="Riley R."/>
            <person name="LaButti K."/>
            <person name="Andreopoulos B."/>
            <person name="Lipzen A."/>
            <person name="Chen C."/>
            <person name="Yan M."/>
            <person name="Daum C."/>
            <person name="Ng V."/>
            <person name="Clum A."/>
            <person name="Steindorff A."/>
            <person name="Ohm R.A."/>
            <person name="Martin F."/>
            <person name="Silar P."/>
            <person name="Natvig D.O."/>
            <person name="Lalanne C."/>
            <person name="Gautier V."/>
            <person name="Ament-Velasquez S.L."/>
            <person name="Kruys A."/>
            <person name="Hutchinson M.I."/>
            <person name="Powell A.J."/>
            <person name="Barry K."/>
            <person name="Miller A.N."/>
            <person name="Grigoriev I.V."/>
            <person name="Debuchy R."/>
            <person name="Gladieux P."/>
            <person name="Hiltunen Thoren M."/>
            <person name="Johannesson H."/>
        </authorList>
    </citation>
    <scope>NUCLEOTIDE SEQUENCE</scope>
    <source>
        <strain evidence="2">CBS 626.80</strain>
    </source>
</reference>
<feature type="signal peptide" evidence="1">
    <location>
        <begin position="1"/>
        <end position="20"/>
    </location>
</feature>
<protein>
    <submittedName>
        <fullName evidence="2">Uncharacterized protein</fullName>
    </submittedName>
</protein>
<evidence type="ECO:0000313" key="2">
    <source>
        <dbReference type="EMBL" id="KAK3947330.1"/>
    </source>
</evidence>
<accession>A0AAN6SBA5</accession>
<reference evidence="2" key="2">
    <citation type="submission" date="2023-06" db="EMBL/GenBank/DDBJ databases">
        <authorList>
            <consortium name="Lawrence Berkeley National Laboratory"/>
            <person name="Mondo S.J."/>
            <person name="Hensen N."/>
            <person name="Bonometti L."/>
            <person name="Westerberg I."/>
            <person name="Brannstrom I.O."/>
            <person name="Guillou S."/>
            <person name="Cros-Aarteil S."/>
            <person name="Calhoun S."/>
            <person name="Haridas S."/>
            <person name="Kuo A."/>
            <person name="Pangilinan J."/>
            <person name="Riley R."/>
            <person name="Labutti K."/>
            <person name="Andreopoulos B."/>
            <person name="Lipzen A."/>
            <person name="Chen C."/>
            <person name="Yanf M."/>
            <person name="Daum C."/>
            <person name="Ng V."/>
            <person name="Clum A."/>
            <person name="Steindorff A."/>
            <person name="Ohm R."/>
            <person name="Martin F."/>
            <person name="Silar P."/>
            <person name="Natvig D."/>
            <person name="Lalanne C."/>
            <person name="Gautier V."/>
            <person name="Ament-Velasquez S.L."/>
            <person name="Kruys A."/>
            <person name="Hutchinson M.I."/>
            <person name="Powell A.J."/>
            <person name="Barry K."/>
            <person name="Miller A.N."/>
            <person name="Grigoriev I.V."/>
            <person name="Debuchy R."/>
            <person name="Gladieux P."/>
            <person name="Thoren M.H."/>
            <person name="Johannesson H."/>
        </authorList>
    </citation>
    <scope>NUCLEOTIDE SEQUENCE</scope>
    <source>
        <strain evidence="2">CBS 626.80</strain>
    </source>
</reference>
<comment type="caution">
    <text evidence="2">The sequence shown here is derived from an EMBL/GenBank/DDBJ whole genome shotgun (WGS) entry which is preliminary data.</text>
</comment>
<name>A0AAN6SBA5_9PEZI</name>
<evidence type="ECO:0000256" key="1">
    <source>
        <dbReference type="SAM" id="SignalP"/>
    </source>
</evidence>
<organism evidence="2 3">
    <name type="scientific">Pseudoneurospora amorphoporcata</name>
    <dbReference type="NCBI Taxonomy" id="241081"/>
    <lineage>
        <taxon>Eukaryota</taxon>
        <taxon>Fungi</taxon>
        <taxon>Dikarya</taxon>
        <taxon>Ascomycota</taxon>
        <taxon>Pezizomycotina</taxon>
        <taxon>Sordariomycetes</taxon>
        <taxon>Sordariomycetidae</taxon>
        <taxon>Sordariales</taxon>
        <taxon>Sordariaceae</taxon>
        <taxon>Pseudoneurospora</taxon>
    </lineage>
</organism>